<keyword evidence="1" id="KW-1133">Transmembrane helix</keyword>
<keyword evidence="1" id="KW-0472">Membrane</keyword>
<name>A0A9D1ZC44_9ACTN</name>
<proteinExistence type="predicted"/>
<reference evidence="2" key="1">
    <citation type="journal article" date="2021" name="PeerJ">
        <title>Extensive microbial diversity within the chicken gut microbiome revealed by metagenomics and culture.</title>
        <authorList>
            <person name="Gilroy R."/>
            <person name="Ravi A."/>
            <person name="Getino M."/>
            <person name="Pursley I."/>
            <person name="Horton D.L."/>
            <person name="Alikhan N.F."/>
            <person name="Baker D."/>
            <person name="Gharbi K."/>
            <person name="Hall N."/>
            <person name="Watson M."/>
            <person name="Adriaenssens E.M."/>
            <person name="Foster-Nyarko E."/>
            <person name="Jarju S."/>
            <person name="Secka A."/>
            <person name="Antonio M."/>
            <person name="Oren A."/>
            <person name="Chaudhuri R.R."/>
            <person name="La Ragione R."/>
            <person name="Hildebrand F."/>
            <person name="Pallen M.J."/>
        </authorList>
    </citation>
    <scope>NUCLEOTIDE SEQUENCE</scope>
    <source>
        <strain evidence="2">ChiHjej10B9-743</strain>
    </source>
</reference>
<evidence type="ECO:0000256" key="1">
    <source>
        <dbReference type="SAM" id="Phobius"/>
    </source>
</evidence>
<dbReference type="Proteomes" id="UP000824133">
    <property type="component" value="Unassembled WGS sequence"/>
</dbReference>
<reference evidence="2" key="2">
    <citation type="submission" date="2021-04" db="EMBL/GenBank/DDBJ databases">
        <authorList>
            <person name="Gilroy R."/>
        </authorList>
    </citation>
    <scope>NUCLEOTIDE SEQUENCE</scope>
    <source>
        <strain evidence="2">ChiHjej10B9-743</strain>
    </source>
</reference>
<keyword evidence="1" id="KW-0812">Transmembrane</keyword>
<feature type="transmembrane region" description="Helical" evidence="1">
    <location>
        <begin position="222"/>
        <end position="243"/>
    </location>
</feature>
<evidence type="ECO:0000313" key="2">
    <source>
        <dbReference type="EMBL" id="HIY80094.1"/>
    </source>
</evidence>
<sequence>MYKVVCRKDAAVQGSAPRWEQGCPLQIQILQISRDTESSELFLQARIRNISDRDIAAYRLTAEITHDDNTKDTFVIEVLDADLPAGETQDLSPKSVGKGTVSDTELVALSVQQGDATWRSCAKPSGLPRRTLLELPDELRIIRRYALRKAGVNQVNKVLDGAVRDEDNFWICACGQANVNRKTCCSCSSSKEILRSLESADKLRELGEAQGRQEAKSRRVRFIAAASVVAVTMVGVAVPQVIIPQIKYLQAHSAVDNGDYDRGIALFRELGDYSDAAGQAKIAEWSKREQLIQDALEAIDGGDYEHGVEQLVDLEATGEANEAMYAYASSHLNYDDQLTFTYLHELSGIGYRDAADLYEQLYGWRVSLIVNMDENDWNTDLSEYTSRDPQTGLVGNPSAYAHIRVDNGPFADLSLIDTSLELALYTIREDGSLFELPSARRTLYLHAAESGSLNGATSSESISLAGTVRTGTQCVVAIEHEGEVIASKTLTNTNALNY</sequence>
<evidence type="ECO:0000313" key="3">
    <source>
        <dbReference type="Proteomes" id="UP000824133"/>
    </source>
</evidence>
<protein>
    <submittedName>
        <fullName evidence="2">Uncharacterized protein</fullName>
    </submittedName>
</protein>
<gene>
    <name evidence="2" type="ORF">IAA42_06645</name>
</gene>
<organism evidence="2 3">
    <name type="scientific">Candidatus Olsenella excrementavium</name>
    <dbReference type="NCBI Taxonomy" id="2838709"/>
    <lineage>
        <taxon>Bacteria</taxon>
        <taxon>Bacillati</taxon>
        <taxon>Actinomycetota</taxon>
        <taxon>Coriobacteriia</taxon>
        <taxon>Coriobacteriales</taxon>
        <taxon>Atopobiaceae</taxon>
        <taxon>Olsenella</taxon>
    </lineage>
</organism>
<comment type="caution">
    <text evidence="2">The sequence shown here is derived from an EMBL/GenBank/DDBJ whole genome shotgun (WGS) entry which is preliminary data.</text>
</comment>
<dbReference type="AlphaFoldDB" id="A0A9D1ZC44"/>
<accession>A0A9D1ZC44</accession>
<dbReference type="EMBL" id="DXCP01000048">
    <property type="protein sequence ID" value="HIY80094.1"/>
    <property type="molecule type" value="Genomic_DNA"/>
</dbReference>